<dbReference type="GO" id="GO:0021556">
    <property type="term" value="P:central nervous system formation"/>
    <property type="evidence" value="ECO:0007669"/>
    <property type="project" value="TreeGrafter"/>
</dbReference>
<protein>
    <recommendedName>
        <fullName evidence="5">Spaetzle domain-containing protein</fullName>
    </recommendedName>
</protein>
<dbReference type="Proteomes" id="UP000279307">
    <property type="component" value="Chromosome 8"/>
</dbReference>
<reference evidence="6 7" key="1">
    <citation type="journal article" date="2018" name="Genome Res.">
        <title>The genomic architecture and molecular evolution of ant odorant receptors.</title>
        <authorList>
            <person name="McKenzie S.K."/>
            <person name="Kronauer D.J.C."/>
        </authorList>
    </citation>
    <scope>NUCLEOTIDE SEQUENCE [LARGE SCALE GENOMIC DNA]</scope>
    <source>
        <strain evidence="6">Clonal line C1</strain>
    </source>
</reference>
<dbReference type="EMBL" id="QOIP01000008">
    <property type="protein sequence ID" value="RLU19236.1"/>
    <property type="molecule type" value="Genomic_DNA"/>
</dbReference>
<organism evidence="6 7">
    <name type="scientific">Ooceraea biroi</name>
    <name type="common">Clonal raider ant</name>
    <name type="synonym">Cerapachys biroi</name>
    <dbReference type="NCBI Taxonomy" id="2015173"/>
    <lineage>
        <taxon>Eukaryota</taxon>
        <taxon>Metazoa</taxon>
        <taxon>Ecdysozoa</taxon>
        <taxon>Arthropoda</taxon>
        <taxon>Hexapoda</taxon>
        <taxon>Insecta</taxon>
        <taxon>Pterygota</taxon>
        <taxon>Neoptera</taxon>
        <taxon>Endopterygota</taxon>
        <taxon>Hymenoptera</taxon>
        <taxon>Apocrita</taxon>
        <taxon>Aculeata</taxon>
        <taxon>Formicoidea</taxon>
        <taxon>Formicidae</taxon>
        <taxon>Dorylinae</taxon>
        <taxon>Ooceraea</taxon>
    </lineage>
</organism>
<dbReference type="AlphaFoldDB" id="A0A3L8DG07"/>
<sequence>MMVLRKYTIVFMLEVFVILPIIVGARLYHDYDSYQEYYDNHIYDINSEQLKPIPEEIAEESFYNPNNDAKKQINSRFTGIPSRVSKYTKLENNFAFPDEQSQAQTGEDRNSNRKIVLSPVAKCNDKNQTFCEDVPNYPTEFVNWALSKNSSLMHYAHRDVIAIVQRADTAEETLCLSTVKSSLNYDLLPILEANSKCRLIDGFAEGYVTTCKQKYIYRELSAISEDGEVVRDYFRFPASCCCHVQFQVTGDDTE</sequence>
<evidence type="ECO:0000256" key="2">
    <source>
        <dbReference type="ARBA" id="ARBA00023157"/>
    </source>
</evidence>
<comment type="caution">
    <text evidence="6">The sequence shown here is derived from an EMBL/GenBank/DDBJ whole genome shotgun (WGS) entry which is preliminary data.</text>
</comment>
<dbReference type="Gene3D" id="2.10.90.10">
    <property type="entry name" value="Cystine-knot cytokines"/>
    <property type="match status" value="1"/>
</dbReference>
<dbReference type="Pfam" id="PF16077">
    <property type="entry name" value="Spaetzle"/>
    <property type="match status" value="1"/>
</dbReference>
<dbReference type="SUPFAM" id="SSF57501">
    <property type="entry name" value="Cystine-knot cytokines"/>
    <property type="match status" value="1"/>
</dbReference>
<dbReference type="InterPro" id="IPR052444">
    <property type="entry name" value="Spz/Toll_ligand-like"/>
</dbReference>
<evidence type="ECO:0000259" key="5">
    <source>
        <dbReference type="Pfam" id="PF16077"/>
    </source>
</evidence>
<name>A0A3L8DG07_OOCBI</name>
<dbReference type="OrthoDB" id="6359065at2759"/>
<evidence type="ECO:0000256" key="3">
    <source>
        <dbReference type="ARBA" id="ARBA00023180"/>
    </source>
</evidence>
<feature type="transmembrane region" description="Helical" evidence="4">
    <location>
        <begin position="7"/>
        <end position="28"/>
    </location>
</feature>
<dbReference type="GO" id="GO:0008083">
    <property type="term" value="F:growth factor activity"/>
    <property type="evidence" value="ECO:0007669"/>
    <property type="project" value="TreeGrafter"/>
</dbReference>
<feature type="domain" description="Spaetzle" evidence="5">
    <location>
        <begin position="193"/>
        <end position="244"/>
    </location>
</feature>
<gene>
    <name evidence="6" type="ORF">DMN91_007793</name>
</gene>
<keyword evidence="3" id="KW-0325">Glycoprotein</keyword>
<dbReference type="InterPro" id="IPR032104">
    <property type="entry name" value="Spaetzle"/>
</dbReference>
<dbReference type="PANTHER" id="PTHR23199">
    <property type="entry name" value="NEUROTROPHIN 1-RELATED"/>
    <property type="match status" value="1"/>
</dbReference>
<dbReference type="GO" id="GO:0005615">
    <property type="term" value="C:extracellular space"/>
    <property type="evidence" value="ECO:0007669"/>
    <property type="project" value="UniProtKB-ARBA"/>
</dbReference>
<dbReference type="PANTHER" id="PTHR23199:SF12">
    <property type="entry name" value="NEUROTROPHIN 1-RELATED"/>
    <property type="match status" value="1"/>
</dbReference>
<keyword evidence="4" id="KW-0472">Membrane</keyword>
<evidence type="ECO:0000313" key="6">
    <source>
        <dbReference type="EMBL" id="RLU19236.1"/>
    </source>
</evidence>
<keyword evidence="4" id="KW-1133">Transmembrane helix</keyword>
<dbReference type="GO" id="GO:0045087">
    <property type="term" value="P:innate immune response"/>
    <property type="evidence" value="ECO:0007669"/>
    <property type="project" value="TreeGrafter"/>
</dbReference>
<keyword evidence="1" id="KW-0732">Signal</keyword>
<keyword evidence="4" id="KW-0812">Transmembrane</keyword>
<proteinExistence type="predicted"/>
<evidence type="ECO:0000256" key="4">
    <source>
        <dbReference type="SAM" id="Phobius"/>
    </source>
</evidence>
<dbReference type="InterPro" id="IPR029034">
    <property type="entry name" value="Cystine-knot_cytokine"/>
</dbReference>
<evidence type="ECO:0000256" key="1">
    <source>
        <dbReference type="ARBA" id="ARBA00022729"/>
    </source>
</evidence>
<keyword evidence="2" id="KW-1015">Disulfide bond</keyword>
<accession>A0A3L8DG07</accession>
<evidence type="ECO:0000313" key="7">
    <source>
        <dbReference type="Proteomes" id="UP000279307"/>
    </source>
</evidence>
<dbReference type="GO" id="GO:0005121">
    <property type="term" value="F:Toll binding"/>
    <property type="evidence" value="ECO:0007669"/>
    <property type="project" value="TreeGrafter"/>
</dbReference>